<gene>
    <name evidence="5" type="ORF">RDV89_05650</name>
</gene>
<dbReference type="PANTHER" id="PTHR44688:SF16">
    <property type="entry name" value="DNA-BINDING TRANSCRIPTIONAL ACTIVATOR DEVR_DOSR"/>
    <property type="match status" value="1"/>
</dbReference>
<dbReference type="Gene3D" id="3.40.50.2300">
    <property type="match status" value="1"/>
</dbReference>
<dbReference type="Pfam" id="PF00196">
    <property type="entry name" value="GerE"/>
    <property type="match status" value="1"/>
</dbReference>
<name>A0ABU3PUM2_9ACTN</name>
<protein>
    <submittedName>
        <fullName evidence="5">LuxR C-terminal-related transcriptional regulator</fullName>
    </submittedName>
</protein>
<keyword evidence="1" id="KW-0805">Transcription regulation</keyword>
<keyword evidence="3" id="KW-0804">Transcription</keyword>
<dbReference type="EMBL" id="JAVYII010000002">
    <property type="protein sequence ID" value="MDT9592542.1"/>
    <property type="molecule type" value="Genomic_DNA"/>
</dbReference>
<dbReference type="PANTHER" id="PTHR44688">
    <property type="entry name" value="DNA-BINDING TRANSCRIPTIONAL ACTIVATOR DEVR_DOSR"/>
    <property type="match status" value="1"/>
</dbReference>
<dbReference type="InterPro" id="IPR016032">
    <property type="entry name" value="Sig_transdc_resp-reg_C-effctor"/>
</dbReference>
<dbReference type="SUPFAM" id="SSF46894">
    <property type="entry name" value="C-terminal effector domain of the bipartite response regulators"/>
    <property type="match status" value="1"/>
</dbReference>
<reference evidence="5 6" key="1">
    <citation type="submission" date="2023-08" db="EMBL/GenBank/DDBJ databases">
        <title>Nocardioides seae sp. nov., a bacterium isolated from a soil.</title>
        <authorList>
            <person name="Wang X."/>
        </authorList>
    </citation>
    <scope>NUCLEOTIDE SEQUENCE [LARGE SCALE GENOMIC DNA]</scope>
    <source>
        <strain evidence="5 6">YZH12</strain>
    </source>
</reference>
<keyword evidence="2" id="KW-0238">DNA-binding</keyword>
<organism evidence="5 6">
    <name type="scientific">Nocardioides imazamoxiresistens</name>
    <dbReference type="NCBI Taxonomy" id="3231893"/>
    <lineage>
        <taxon>Bacteria</taxon>
        <taxon>Bacillati</taxon>
        <taxon>Actinomycetota</taxon>
        <taxon>Actinomycetes</taxon>
        <taxon>Propionibacteriales</taxon>
        <taxon>Nocardioidaceae</taxon>
        <taxon>Nocardioides</taxon>
    </lineage>
</organism>
<keyword evidence="6" id="KW-1185">Reference proteome</keyword>
<evidence type="ECO:0000313" key="5">
    <source>
        <dbReference type="EMBL" id="MDT9592542.1"/>
    </source>
</evidence>
<evidence type="ECO:0000259" key="4">
    <source>
        <dbReference type="PROSITE" id="PS50043"/>
    </source>
</evidence>
<evidence type="ECO:0000256" key="1">
    <source>
        <dbReference type="ARBA" id="ARBA00023015"/>
    </source>
</evidence>
<dbReference type="PRINTS" id="PR00038">
    <property type="entry name" value="HTHLUXR"/>
</dbReference>
<evidence type="ECO:0000256" key="3">
    <source>
        <dbReference type="ARBA" id="ARBA00023163"/>
    </source>
</evidence>
<dbReference type="CDD" id="cd06170">
    <property type="entry name" value="LuxR_C_like"/>
    <property type="match status" value="1"/>
</dbReference>
<dbReference type="SMART" id="SM00421">
    <property type="entry name" value="HTH_LUXR"/>
    <property type="match status" value="1"/>
</dbReference>
<proteinExistence type="predicted"/>
<dbReference type="Proteomes" id="UP001268542">
    <property type="component" value="Unassembled WGS sequence"/>
</dbReference>
<sequence>MVRRGTPPPEQAPERLVPAAGVVLIERHTLLGEALGIAVELGGHRVLDVGLPPRRPPYDSYVAALVATGAMVVVADLEPTDVGATDLLAALTPAGPSTVVLTASTDPVWWGLCLHHGAHTVIAKSEPLSHVLGALHRIASDRPTMTPGRRQRLLAVGARAELSGAEHRRRLALLSDRERAVLAHLMAGHHAADIARHDVVSPATVRAQIRSVLAKLEVSSQLEAVALAHRAGWRDQP</sequence>
<feature type="domain" description="HTH luxR-type" evidence="4">
    <location>
        <begin position="167"/>
        <end position="232"/>
    </location>
</feature>
<comment type="caution">
    <text evidence="5">The sequence shown here is derived from an EMBL/GenBank/DDBJ whole genome shotgun (WGS) entry which is preliminary data.</text>
</comment>
<dbReference type="InterPro" id="IPR000792">
    <property type="entry name" value="Tscrpt_reg_LuxR_C"/>
</dbReference>
<dbReference type="PROSITE" id="PS50043">
    <property type="entry name" value="HTH_LUXR_2"/>
    <property type="match status" value="1"/>
</dbReference>
<evidence type="ECO:0000256" key="2">
    <source>
        <dbReference type="ARBA" id="ARBA00023125"/>
    </source>
</evidence>
<dbReference type="RefSeq" id="WP_315731966.1">
    <property type="nucleotide sequence ID" value="NZ_JAVYII010000002.1"/>
</dbReference>
<accession>A0ABU3PUM2</accession>
<evidence type="ECO:0000313" key="6">
    <source>
        <dbReference type="Proteomes" id="UP001268542"/>
    </source>
</evidence>